<proteinExistence type="predicted"/>
<dbReference type="EMBL" id="BMFC01000006">
    <property type="protein sequence ID" value="GGC07951.1"/>
    <property type="molecule type" value="Genomic_DNA"/>
</dbReference>
<evidence type="ECO:0000259" key="3">
    <source>
        <dbReference type="Pfam" id="PF13614"/>
    </source>
</evidence>
<gene>
    <name evidence="4" type="ORF">GCM10011363_25870</name>
</gene>
<dbReference type="InterPro" id="IPR050625">
    <property type="entry name" value="ParA/MinD_ATPase"/>
</dbReference>
<evidence type="ECO:0000313" key="4">
    <source>
        <dbReference type="EMBL" id="GGC07951.1"/>
    </source>
</evidence>
<keyword evidence="1" id="KW-0547">Nucleotide-binding</keyword>
<evidence type="ECO:0000256" key="1">
    <source>
        <dbReference type="ARBA" id="ARBA00022741"/>
    </source>
</evidence>
<comment type="caution">
    <text evidence="4">The sequence shown here is derived from an EMBL/GenBank/DDBJ whole genome shotgun (WGS) entry which is preliminary data.</text>
</comment>
<protein>
    <submittedName>
        <fullName evidence="4">Pilus assembly protein CpaE</fullName>
    </submittedName>
</protein>
<dbReference type="InterPro" id="IPR025669">
    <property type="entry name" value="AAA_dom"/>
</dbReference>
<evidence type="ECO:0000256" key="2">
    <source>
        <dbReference type="ARBA" id="ARBA00022840"/>
    </source>
</evidence>
<sequence length="362" mass="39369">MHFFTQVEGANLEFVALAIDEDDEANVEHLSAIIAAAKARNIKVVLIAHDVTPSALHHLLRQGADEFVPYPLPEGELEAAIGRMRAPDSAASSRNGSKVKLSHDGDGVIIAVQGMAGGCGASTFATNLAWELATVSKTKSPKVCIIDLGLQFGSVSTYLDVQRREAVLELLSDIDSMDEDSFGQALVTFEDKLHVFTSPADLPPLDIIGQTEVQALLDTAARHFDFVVIDMPPSLVQWSETVLCAAQVYFGVIELDMRSAQNTYRLKRALQAEDLPFDKIRFVLNRGPKFTDLQGKSRLKRMQESLEISVDLHLPDGGRAVSEAGDHGQPLGLQQPKNALRKEIAKLAQSLYEVGRSDAEAA</sequence>
<dbReference type="SUPFAM" id="SSF52540">
    <property type="entry name" value="P-loop containing nucleoside triphosphate hydrolases"/>
    <property type="match status" value="1"/>
</dbReference>
<dbReference type="InterPro" id="IPR027417">
    <property type="entry name" value="P-loop_NTPase"/>
</dbReference>
<reference evidence="5" key="1">
    <citation type="journal article" date="2019" name="Int. J. Syst. Evol. Microbiol.">
        <title>The Global Catalogue of Microorganisms (GCM) 10K type strain sequencing project: providing services to taxonomists for standard genome sequencing and annotation.</title>
        <authorList>
            <consortium name="The Broad Institute Genomics Platform"/>
            <consortium name="The Broad Institute Genome Sequencing Center for Infectious Disease"/>
            <person name="Wu L."/>
            <person name="Ma J."/>
        </authorList>
    </citation>
    <scope>NUCLEOTIDE SEQUENCE [LARGE SCALE GENOMIC DNA]</scope>
    <source>
        <strain evidence="5">CGMCC 1.12478</strain>
    </source>
</reference>
<evidence type="ECO:0000313" key="5">
    <source>
        <dbReference type="Proteomes" id="UP000645462"/>
    </source>
</evidence>
<dbReference type="Pfam" id="PF13614">
    <property type="entry name" value="AAA_31"/>
    <property type="match status" value="1"/>
</dbReference>
<dbReference type="Gene3D" id="3.40.50.300">
    <property type="entry name" value="P-loop containing nucleotide triphosphate hydrolases"/>
    <property type="match status" value="1"/>
</dbReference>
<keyword evidence="2" id="KW-0067">ATP-binding</keyword>
<keyword evidence="5" id="KW-1185">Reference proteome</keyword>
<feature type="domain" description="AAA" evidence="3">
    <location>
        <begin position="109"/>
        <end position="262"/>
    </location>
</feature>
<accession>A0ABQ1KU69</accession>
<organism evidence="4 5">
    <name type="scientific">Marivita lacus</name>
    <dbReference type="NCBI Taxonomy" id="1323742"/>
    <lineage>
        <taxon>Bacteria</taxon>
        <taxon>Pseudomonadati</taxon>
        <taxon>Pseudomonadota</taxon>
        <taxon>Alphaproteobacteria</taxon>
        <taxon>Rhodobacterales</taxon>
        <taxon>Roseobacteraceae</taxon>
        <taxon>Marivita</taxon>
    </lineage>
</organism>
<dbReference type="Proteomes" id="UP000645462">
    <property type="component" value="Unassembled WGS sequence"/>
</dbReference>
<dbReference type="PANTHER" id="PTHR43384">
    <property type="entry name" value="SEPTUM SITE-DETERMINING PROTEIN MIND HOMOLOG, CHLOROPLASTIC-RELATED"/>
    <property type="match status" value="1"/>
</dbReference>
<dbReference type="PANTHER" id="PTHR43384:SF6">
    <property type="entry name" value="SEPTUM SITE-DETERMINING PROTEIN MIND HOMOLOG, CHLOROPLASTIC"/>
    <property type="match status" value="1"/>
</dbReference>
<name>A0ABQ1KU69_9RHOB</name>